<dbReference type="Proteomes" id="UP000179069">
    <property type="component" value="Unassembled WGS sequence"/>
</dbReference>
<evidence type="ECO:0000313" key="2">
    <source>
        <dbReference type="Proteomes" id="UP000179069"/>
    </source>
</evidence>
<evidence type="ECO:0008006" key="3">
    <source>
        <dbReference type="Google" id="ProtNLM"/>
    </source>
</evidence>
<accession>A0A1G1VLQ7</accession>
<proteinExistence type="predicted"/>
<dbReference type="EMBL" id="MHCI01000018">
    <property type="protein sequence ID" value="OGY16274.1"/>
    <property type="molecule type" value="Genomic_DNA"/>
</dbReference>
<dbReference type="AlphaFoldDB" id="A0A1G1VLQ7"/>
<gene>
    <name evidence="1" type="ORF">A2785_01635</name>
</gene>
<evidence type="ECO:0000313" key="1">
    <source>
        <dbReference type="EMBL" id="OGY16274.1"/>
    </source>
</evidence>
<name>A0A1G1VLQ7_9BACT</name>
<reference evidence="1 2" key="1">
    <citation type="journal article" date="2016" name="Nat. Commun.">
        <title>Thousands of microbial genomes shed light on interconnected biogeochemical processes in an aquifer system.</title>
        <authorList>
            <person name="Anantharaman K."/>
            <person name="Brown C.T."/>
            <person name="Hug L.A."/>
            <person name="Sharon I."/>
            <person name="Castelle C.J."/>
            <person name="Probst A.J."/>
            <person name="Thomas B.C."/>
            <person name="Singh A."/>
            <person name="Wilkins M.J."/>
            <person name="Karaoz U."/>
            <person name="Brodie E.L."/>
            <person name="Williams K.H."/>
            <person name="Hubbard S.S."/>
            <person name="Banfield J.F."/>
        </authorList>
    </citation>
    <scope>NUCLEOTIDE SEQUENCE [LARGE SCALE GENOMIC DNA]</scope>
</reference>
<sequence>MIPIGKFLMVWYASQLLKVYNSLDEAIRAAVESGFTGIMPKIANGNYAWLPGKPEAQGLPELIALARENNLKVHTWMYSYGQDLVGELAAIKAAYGIYGGDSFTINAEAEYKRKGAGVVATNLTTRLRAELSGVTLGYTSYRFPTKHGEWPPGAGNGFPFREFQAGCDFAMPQLYFVGAHNPAEQLETSKREYDALPASRPYVPIGSGYNTAVWTPTPADLDELDAKAHELGLKAISWWRWDTAVFLGLWPTIAAHYWPVTQPPQKIHWSQASASLKDYVLYRAAQQLGLVDGYGYILIEPPEVFVPISIRLRRTIQSFQVMLSGKSE</sequence>
<comment type="caution">
    <text evidence="1">The sequence shown here is derived from an EMBL/GenBank/DDBJ whole genome shotgun (WGS) entry which is preliminary data.</text>
</comment>
<organism evidence="1 2">
    <name type="scientific">Candidatus Chisholmbacteria bacterium RIFCSPHIGHO2_01_FULL_49_18</name>
    <dbReference type="NCBI Taxonomy" id="1797590"/>
    <lineage>
        <taxon>Bacteria</taxon>
        <taxon>Candidatus Chisholmiibacteriota</taxon>
    </lineage>
</organism>
<protein>
    <recommendedName>
        <fullName evidence="3">Glycosyl hydrolase-like 10 domain-containing protein</fullName>
    </recommendedName>
</protein>